<evidence type="ECO:0000313" key="1">
    <source>
        <dbReference type="EMBL" id="KAF2765317.1"/>
    </source>
</evidence>
<keyword evidence="2" id="KW-1185">Reference proteome</keyword>
<evidence type="ECO:0000313" key="2">
    <source>
        <dbReference type="Proteomes" id="UP000799436"/>
    </source>
</evidence>
<protein>
    <submittedName>
        <fullName evidence="1">Uncharacterized protein</fullName>
    </submittedName>
</protein>
<reference evidence="1" key="1">
    <citation type="journal article" date="2020" name="Stud. Mycol.">
        <title>101 Dothideomycetes genomes: a test case for predicting lifestyles and emergence of pathogens.</title>
        <authorList>
            <person name="Haridas S."/>
            <person name="Albert R."/>
            <person name="Binder M."/>
            <person name="Bloem J."/>
            <person name="Labutti K."/>
            <person name="Salamov A."/>
            <person name="Andreopoulos B."/>
            <person name="Baker S."/>
            <person name="Barry K."/>
            <person name="Bills G."/>
            <person name="Bluhm B."/>
            <person name="Cannon C."/>
            <person name="Castanera R."/>
            <person name="Culley D."/>
            <person name="Daum C."/>
            <person name="Ezra D."/>
            <person name="Gonzalez J."/>
            <person name="Henrissat B."/>
            <person name="Kuo A."/>
            <person name="Liang C."/>
            <person name="Lipzen A."/>
            <person name="Lutzoni F."/>
            <person name="Magnuson J."/>
            <person name="Mondo S."/>
            <person name="Nolan M."/>
            <person name="Ohm R."/>
            <person name="Pangilinan J."/>
            <person name="Park H.-J."/>
            <person name="Ramirez L."/>
            <person name="Alfaro M."/>
            <person name="Sun H."/>
            <person name="Tritt A."/>
            <person name="Yoshinaga Y."/>
            <person name="Zwiers L.-H."/>
            <person name="Turgeon B."/>
            <person name="Goodwin S."/>
            <person name="Spatafora J."/>
            <person name="Crous P."/>
            <person name="Grigoriev I."/>
        </authorList>
    </citation>
    <scope>NUCLEOTIDE SEQUENCE</scope>
    <source>
        <strain evidence="1">CBS 116005</strain>
    </source>
</reference>
<proteinExistence type="predicted"/>
<name>A0A6G1KXJ5_9PEZI</name>
<feature type="non-terminal residue" evidence="1">
    <location>
        <position position="83"/>
    </location>
</feature>
<dbReference type="OrthoDB" id="5424692at2759"/>
<accession>A0A6G1KXJ5</accession>
<gene>
    <name evidence="1" type="ORF">EJ03DRAFT_242946</name>
</gene>
<dbReference type="EMBL" id="ML995895">
    <property type="protein sequence ID" value="KAF2765317.1"/>
    <property type="molecule type" value="Genomic_DNA"/>
</dbReference>
<feature type="non-terminal residue" evidence="1">
    <location>
        <position position="1"/>
    </location>
</feature>
<organism evidence="1 2">
    <name type="scientific">Teratosphaeria nubilosa</name>
    <dbReference type="NCBI Taxonomy" id="161662"/>
    <lineage>
        <taxon>Eukaryota</taxon>
        <taxon>Fungi</taxon>
        <taxon>Dikarya</taxon>
        <taxon>Ascomycota</taxon>
        <taxon>Pezizomycotina</taxon>
        <taxon>Dothideomycetes</taxon>
        <taxon>Dothideomycetidae</taxon>
        <taxon>Mycosphaerellales</taxon>
        <taxon>Teratosphaeriaceae</taxon>
        <taxon>Teratosphaeria</taxon>
    </lineage>
</organism>
<sequence>KAHPALADLPALKPGGEALPHLYDTSKLSKLELEAETLRRQIEEREQKKREGLRVWGKLQREVEVAGLRSELAEGSLRELGGE</sequence>
<dbReference type="Proteomes" id="UP000799436">
    <property type="component" value="Unassembled WGS sequence"/>
</dbReference>
<dbReference type="AlphaFoldDB" id="A0A6G1KXJ5"/>